<gene>
    <name evidence="1" type="ORF">C1645_824140</name>
</gene>
<dbReference type="EMBL" id="QKYT01000201">
    <property type="protein sequence ID" value="RIA89901.1"/>
    <property type="molecule type" value="Genomic_DNA"/>
</dbReference>
<dbReference type="Proteomes" id="UP000265703">
    <property type="component" value="Unassembled WGS sequence"/>
</dbReference>
<proteinExistence type="predicted"/>
<protein>
    <submittedName>
        <fullName evidence="1">Uncharacterized protein</fullName>
    </submittedName>
</protein>
<reference evidence="1 2" key="1">
    <citation type="submission" date="2018-06" db="EMBL/GenBank/DDBJ databases">
        <title>Comparative genomics reveals the genomic features of Rhizophagus irregularis, R. cerebriforme, R. diaphanum and Gigaspora rosea, and their symbiotic lifestyle signature.</title>
        <authorList>
            <person name="Morin E."/>
            <person name="San Clemente H."/>
            <person name="Chen E.C.H."/>
            <person name="De La Providencia I."/>
            <person name="Hainaut M."/>
            <person name="Kuo A."/>
            <person name="Kohler A."/>
            <person name="Murat C."/>
            <person name="Tang N."/>
            <person name="Roy S."/>
            <person name="Loubradou J."/>
            <person name="Henrissat B."/>
            <person name="Grigoriev I.V."/>
            <person name="Corradi N."/>
            <person name="Roux C."/>
            <person name="Martin F.M."/>
        </authorList>
    </citation>
    <scope>NUCLEOTIDE SEQUENCE [LARGE SCALE GENOMIC DNA]</scope>
    <source>
        <strain evidence="1 2">DAOM 227022</strain>
    </source>
</reference>
<dbReference type="AlphaFoldDB" id="A0A397T433"/>
<accession>A0A397T433</accession>
<organism evidence="1 2">
    <name type="scientific">Glomus cerebriforme</name>
    <dbReference type="NCBI Taxonomy" id="658196"/>
    <lineage>
        <taxon>Eukaryota</taxon>
        <taxon>Fungi</taxon>
        <taxon>Fungi incertae sedis</taxon>
        <taxon>Mucoromycota</taxon>
        <taxon>Glomeromycotina</taxon>
        <taxon>Glomeromycetes</taxon>
        <taxon>Glomerales</taxon>
        <taxon>Glomeraceae</taxon>
        <taxon>Glomus</taxon>
    </lineage>
</organism>
<sequence>MSKPIPIKYNTRNPTRIETSEKSGVHRVKVTPNRRLNHSISSSVKNMNSSQFINPSIQNIGSIEEKVHHDDEFEIKPTIKKTCARCKESNRCVKLLCSKINRIEELINGIAKSTENGVINLNNDNNNNNTVIEQQPPSPIPQIFLTQPSQLLTPAPSPIQNFSILSNPMENTLTSVNDYSNHSLEDLQKFVSIITNTMISNKGSCVPVVRPNALHMFNH</sequence>
<dbReference type="OrthoDB" id="2353809at2759"/>
<evidence type="ECO:0000313" key="1">
    <source>
        <dbReference type="EMBL" id="RIA89901.1"/>
    </source>
</evidence>
<comment type="caution">
    <text evidence="1">The sequence shown here is derived from an EMBL/GenBank/DDBJ whole genome shotgun (WGS) entry which is preliminary data.</text>
</comment>
<evidence type="ECO:0000313" key="2">
    <source>
        <dbReference type="Proteomes" id="UP000265703"/>
    </source>
</evidence>
<name>A0A397T433_9GLOM</name>
<keyword evidence="2" id="KW-1185">Reference proteome</keyword>